<evidence type="ECO:0000313" key="2">
    <source>
        <dbReference type="Proteomes" id="UP000265618"/>
    </source>
</evidence>
<gene>
    <name evidence="1" type="ORF">KIPB_011664</name>
</gene>
<reference evidence="1 2" key="1">
    <citation type="journal article" date="2018" name="PLoS ONE">
        <title>The draft genome of Kipferlia bialata reveals reductive genome evolution in fornicate parasites.</title>
        <authorList>
            <person name="Tanifuji G."/>
            <person name="Takabayashi S."/>
            <person name="Kume K."/>
            <person name="Takagi M."/>
            <person name="Nakayama T."/>
            <person name="Kamikawa R."/>
            <person name="Inagaki Y."/>
            <person name="Hashimoto T."/>
        </authorList>
    </citation>
    <scope>NUCLEOTIDE SEQUENCE [LARGE SCALE GENOMIC DNA]</scope>
    <source>
        <strain evidence="1">NY0173</strain>
    </source>
</reference>
<dbReference type="Proteomes" id="UP000265618">
    <property type="component" value="Unassembled WGS sequence"/>
</dbReference>
<accession>A0A9K3D6F0</accession>
<protein>
    <submittedName>
        <fullName evidence="1">Uncharacterized protein</fullName>
    </submittedName>
</protein>
<name>A0A9K3D6F0_9EUKA</name>
<sequence>MDLTKRLAAYVPTVLVEGGDPSLPDLVKLARCEGTGDDAQALFHHVASALITQCAQDKVHFTPTTLLALFTELLSLAQTFMGATAPAPVKGKSKAPPAPVSVEPILTLLTLARDALGESAASIHPKKLVSFLRIPFASRPVRTATGASDLPPTRPLSVATHDAFLCLGESLPHIQRRQLALTVCQVVVKGGVRIADLDTLGAFHRCIAPLLCEPDDSNIVAQTVHLASATDIACALRMMDAFSSLLTTLTESGGAAATGGRDGCSLVGAVAGFGVSCLSLCSSAAEVDGIVDRTMVLVDMIAPLHPSGALVQALSLSLALSGREVLALKASQTDAEACTPVEDALPLCHTSFQKGLGVVAEIASSGGRLHAAGACLVHLAKVRSLCTQTGVKVSLLTPLSAVLDYVETSMSGADCATLLARALPLLASDPMLPE</sequence>
<keyword evidence="2" id="KW-1185">Reference proteome</keyword>
<organism evidence="1 2">
    <name type="scientific">Kipferlia bialata</name>
    <dbReference type="NCBI Taxonomy" id="797122"/>
    <lineage>
        <taxon>Eukaryota</taxon>
        <taxon>Metamonada</taxon>
        <taxon>Carpediemonas-like organisms</taxon>
        <taxon>Kipferlia</taxon>
    </lineage>
</organism>
<proteinExistence type="predicted"/>
<feature type="non-terminal residue" evidence="1">
    <location>
        <position position="1"/>
    </location>
</feature>
<evidence type="ECO:0000313" key="1">
    <source>
        <dbReference type="EMBL" id="GIQ89240.1"/>
    </source>
</evidence>
<dbReference type="AlphaFoldDB" id="A0A9K3D6F0"/>
<dbReference type="EMBL" id="BDIP01004835">
    <property type="protein sequence ID" value="GIQ89240.1"/>
    <property type="molecule type" value="Genomic_DNA"/>
</dbReference>
<comment type="caution">
    <text evidence="1">The sequence shown here is derived from an EMBL/GenBank/DDBJ whole genome shotgun (WGS) entry which is preliminary data.</text>
</comment>